<evidence type="ECO:0000256" key="3">
    <source>
        <dbReference type="ARBA" id="ARBA00022824"/>
    </source>
</evidence>
<evidence type="ECO:0000256" key="4">
    <source>
        <dbReference type="ARBA" id="ARBA00022989"/>
    </source>
</evidence>
<dbReference type="Pfam" id="PF08660">
    <property type="entry name" value="Alg14"/>
    <property type="match status" value="1"/>
</dbReference>
<keyword evidence="5" id="KW-0472">Membrane</keyword>
<name>A0A291H2Q6_9MICO</name>
<protein>
    <submittedName>
        <fullName evidence="6">UDP-N-acetylglucosamine--LPS N-acetylglucosamine transferase</fullName>
    </submittedName>
</protein>
<keyword evidence="4" id="KW-1133">Transmembrane helix</keyword>
<dbReference type="InterPro" id="IPR013969">
    <property type="entry name" value="Oligosacch_biosynth_Alg14"/>
</dbReference>
<evidence type="ECO:0000313" key="6">
    <source>
        <dbReference type="EMBL" id="ATG56674.1"/>
    </source>
</evidence>
<evidence type="ECO:0000256" key="5">
    <source>
        <dbReference type="ARBA" id="ARBA00023136"/>
    </source>
</evidence>
<dbReference type="GO" id="GO:0006488">
    <property type="term" value="P:dolichol-linked oligosaccharide biosynthetic process"/>
    <property type="evidence" value="ECO:0007669"/>
    <property type="project" value="InterPro"/>
</dbReference>
<dbReference type="PANTHER" id="PTHR12154">
    <property type="entry name" value="GLYCOSYL TRANSFERASE-RELATED"/>
    <property type="match status" value="1"/>
</dbReference>
<dbReference type="Proteomes" id="UP000217889">
    <property type="component" value="Chromosome"/>
</dbReference>
<evidence type="ECO:0000313" key="7">
    <source>
        <dbReference type="Proteomes" id="UP000217889"/>
    </source>
</evidence>
<accession>A0A291H2Q6</accession>
<reference evidence="6 7" key="1">
    <citation type="journal article" date="2014" name="Int. J. Syst. Evol. Microbiol.">
        <title>Brachybacterium ginsengisoli sp. nov., isolated from soil of a ginseng field.</title>
        <authorList>
            <person name="Hoang V.A."/>
            <person name="Kim Y.J."/>
            <person name="Nguyen N.L."/>
            <person name="Yang D.C."/>
        </authorList>
    </citation>
    <scope>NUCLEOTIDE SEQUENCE [LARGE SCALE GENOMIC DNA]</scope>
    <source>
        <strain evidence="6 7">DCY80</strain>
    </source>
</reference>
<keyword evidence="6" id="KW-0808">Transferase</keyword>
<dbReference type="Gene3D" id="3.40.50.2000">
    <property type="entry name" value="Glycogen Phosphorylase B"/>
    <property type="match status" value="1"/>
</dbReference>
<evidence type="ECO:0000256" key="2">
    <source>
        <dbReference type="ARBA" id="ARBA00022692"/>
    </source>
</evidence>
<keyword evidence="7" id="KW-1185">Reference proteome</keyword>
<gene>
    <name evidence="6" type="ORF">CFK41_15810</name>
</gene>
<dbReference type="SUPFAM" id="SSF53756">
    <property type="entry name" value="UDP-Glycosyltransferase/glycogen phosphorylase"/>
    <property type="match status" value="1"/>
</dbReference>
<dbReference type="AlphaFoldDB" id="A0A291H2Q6"/>
<dbReference type="OrthoDB" id="555447at2"/>
<organism evidence="6 7">
    <name type="scientific">Brachybacterium ginsengisoli</name>
    <dbReference type="NCBI Taxonomy" id="1331682"/>
    <lineage>
        <taxon>Bacteria</taxon>
        <taxon>Bacillati</taxon>
        <taxon>Actinomycetota</taxon>
        <taxon>Actinomycetes</taxon>
        <taxon>Micrococcales</taxon>
        <taxon>Dermabacteraceae</taxon>
        <taxon>Brachybacterium</taxon>
    </lineage>
</organism>
<proteinExistence type="predicted"/>
<keyword evidence="3" id="KW-0256">Endoplasmic reticulum</keyword>
<comment type="subcellular location">
    <subcellularLocation>
        <location evidence="1">Endoplasmic reticulum membrane</location>
        <topology evidence="1">Single-pass membrane protein</topology>
    </subcellularLocation>
</comment>
<dbReference type="PANTHER" id="PTHR12154:SF4">
    <property type="entry name" value="UDP-N-ACETYLGLUCOSAMINE TRANSFERASE SUBUNIT ALG14 HOMOLOG"/>
    <property type="match status" value="1"/>
</dbReference>
<keyword evidence="2" id="KW-0812">Transmembrane</keyword>
<sequence>MRRWWETFDRTWVTFDNQHSASALVGEDVIHAHSPTTRNVPNAVRNTLLARRVLSELRPDLVVSTGAGVAAPFLAVAHRRGIRTMYIEVIDRITSRTLTGRMAYPFVDQFAVQWPEQKHLYPGAAVIGPTL</sequence>
<dbReference type="GO" id="GO:0004577">
    <property type="term" value="F:N-acetylglucosaminyldiphosphodolichol N-acetylglucosaminyltransferase activity"/>
    <property type="evidence" value="ECO:0007669"/>
    <property type="project" value="TreeGrafter"/>
</dbReference>
<evidence type="ECO:0000256" key="1">
    <source>
        <dbReference type="ARBA" id="ARBA00004389"/>
    </source>
</evidence>
<dbReference type="KEGG" id="bgg:CFK41_15810"/>
<dbReference type="EMBL" id="CP023564">
    <property type="protein sequence ID" value="ATG56674.1"/>
    <property type="molecule type" value="Genomic_DNA"/>
</dbReference>